<evidence type="ECO:0000259" key="8">
    <source>
        <dbReference type="Pfam" id="PF17390"/>
    </source>
</evidence>
<dbReference type="InterPro" id="IPR035398">
    <property type="entry name" value="Bac_rhamnosid_C"/>
</dbReference>
<evidence type="ECO:0000256" key="2">
    <source>
        <dbReference type="ARBA" id="ARBA00012652"/>
    </source>
</evidence>
<evidence type="ECO:0000256" key="4">
    <source>
        <dbReference type="SAM" id="SignalP"/>
    </source>
</evidence>
<dbReference type="SUPFAM" id="SSF49265">
    <property type="entry name" value="Fibronectin type III"/>
    <property type="match status" value="1"/>
</dbReference>
<comment type="caution">
    <text evidence="9">The sequence shown here is derived from an EMBL/GenBank/DDBJ whole genome shotgun (WGS) entry which is preliminary data.</text>
</comment>
<feature type="domain" description="Alpha-L-rhamnosidase six-hairpin glycosidase" evidence="7">
    <location>
        <begin position="453"/>
        <end position="786"/>
    </location>
</feature>
<dbReference type="PANTHER" id="PTHR33307:SF6">
    <property type="entry name" value="ALPHA-RHAMNOSIDASE (EUROFUNG)-RELATED"/>
    <property type="match status" value="1"/>
</dbReference>
<feature type="domain" description="Alpha-L-rhamnosidase C-terminal" evidence="8">
    <location>
        <begin position="798"/>
        <end position="871"/>
    </location>
</feature>
<evidence type="ECO:0000313" key="10">
    <source>
        <dbReference type="Proteomes" id="UP000247892"/>
    </source>
</evidence>
<proteinExistence type="predicted"/>
<dbReference type="Proteomes" id="UP000247892">
    <property type="component" value="Unassembled WGS sequence"/>
</dbReference>
<dbReference type="Gene3D" id="2.60.120.260">
    <property type="entry name" value="Galactose-binding domain-like"/>
    <property type="match status" value="2"/>
</dbReference>
<evidence type="ECO:0000259" key="7">
    <source>
        <dbReference type="Pfam" id="PF17389"/>
    </source>
</evidence>
<evidence type="ECO:0000259" key="6">
    <source>
        <dbReference type="Pfam" id="PF08531"/>
    </source>
</evidence>
<comment type="catalytic activity">
    <reaction evidence="1">
        <text>Hydrolysis of terminal non-reducing alpha-L-rhamnose residues in alpha-L-rhamnosides.</text>
        <dbReference type="EC" id="3.2.1.40"/>
    </reaction>
</comment>
<keyword evidence="3" id="KW-0378">Hydrolase</keyword>
<evidence type="ECO:0000313" key="9">
    <source>
        <dbReference type="EMBL" id="PXY28617.1"/>
    </source>
</evidence>
<keyword evidence="10" id="KW-1185">Reference proteome</keyword>
<organism evidence="9 10">
    <name type="scientific">Prauserella flavalba</name>
    <dbReference type="NCBI Taxonomy" id="1477506"/>
    <lineage>
        <taxon>Bacteria</taxon>
        <taxon>Bacillati</taxon>
        <taxon>Actinomycetota</taxon>
        <taxon>Actinomycetes</taxon>
        <taxon>Pseudonocardiales</taxon>
        <taxon>Pseudonocardiaceae</taxon>
        <taxon>Prauserella</taxon>
    </lineage>
</organism>
<dbReference type="InterPro" id="IPR035396">
    <property type="entry name" value="Bac_rhamnosid6H"/>
</dbReference>
<dbReference type="Pfam" id="PF25788">
    <property type="entry name" value="Ig_Rha78A_N"/>
    <property type="match status" value="1"/>
</dbReference>
<feature type="domain" description="Bacterial alpha-L-rhamnosidase N-terminal" evidence="6">
    <location>
        <begin position="175"/>
        <end position="319"/>
    </location>
</feature>
<dbReference type="RefSeq" id="WP_110339950.1">
    <property type="nucleotide sequence ID" value="NZ_MASU01000009.1"/>
</dbReference>
<dbReference type="GO" id="GO:0030596">
    <property type="term" value="F:alpha-L-rhamnosidase activity"/>
    <property type="evidence" value="ECO:0007669"/>
    <property type="project" value="UniProtKB-EC"/>
</dbReference>
<dbReference type="SUPFAM" id="SSF48208">
    <property type="entry name" value="Six-hairpin glycosidases"/>
    <property type="match status" value="1"/>
</dbReference>
<dbReference type="InterPro" id="IPR008928">
    <property type="entry name" value="6-hairpin_glycosidase_sf"/>
</dbReference>
<dbReference type="InterPro" id="IPR016007">
    <property type="entry name" value="Alpha_rhamnosid"/>
</dbReference>
<evidence type="ECO:0000259" key="5">
    <source>
        <dbReference type="Pfam" id="PF05592"/>
    </source>
</evidence>
<accession>A0A318LNM0</accession>
<evidence type="ECO:0000256" key="1">
    <source>
        <dbReference type="ARBA" id="ARBA00001445"/>
    </source>
</evidence>
<dbReference type="PANTHER" id="PTHR33307">
    <property type="entry name" value="ALPHA-RHAMNOSIDASE (EUROFUNG)"/>
    <property type="match status" value="1"/>
</dbReference>
<dbReference type="Pfam" id="PF05592">
    <property type="entry name" value="Bac_rhamnosid"/>
    <property type="match status" value="1"/>
</dbReference>
<evidence type="ECO:0000256" key="3">
    <source>
        <dbReference type="ARBA" id="ARBA00022801"/>
    </source>
</evidence>
<sequence length="897" mass="97226">MRHRYLRRGTAVLAVVAGLVTAGPAVVASTAAPRGHAPGAPVDLTVGDRDRPLNVEGAPLFGWRPVDRDPGELQTAYQIVVRQDGKPVWDSGRVASGSQEYVAYAGPALAPATGYTWTVRTWDRTGQPSPWARQAAFDTGLDDGDWRASWIRRTTAEADDYTLARKEFTLGRSPVVRARAYIAASHQYALHVNGTVVDKGGTFAYPDAGYYRAVDVTRQLRAGGTAVVGVQYHWYGRGQGRPAGEPGLLLRLEVDHADGTTRTVVTDGSWQVTRGPWLPAPKRNGDGGDYVEEFDATAEPRGWDRPGFDASAWQTPQVLGTHPAGVFTSLRAQETDLQFETVEPVSVTRLDSGTLVADFGKVIPAAPVVRFRDGEQGRHVAMHAGYVLNPDGTVSRDSDDNQNTNLAYGHTQRDGDQTFRSFTYLGFRYLEVEDPSAEISAVVQHTAVDDGRRAWLRTSDPGVDAAFDLMRRSALYGSQEQFLDTPTREKGQFLGDTADISLATMSGYGERTLTRQAIRQFIESQARYWPDGRLNAVYPNGDGKRDIPDYTEMFPGWIWDYYVRTGDRGVLAEAYPVMRAVADYVRRYIDPATGLVTRLEGGSGEYRYGIIDWPATMRYGHDMSTAARTVINVLGVDVLNATARAAEELGESGEGLRADAAALTGAINATLRRGDGLYHDGLRGDGSASTHASQIANAYALAFGVVPEEDRAAVSEYVASLGMRMGPMTAHRLLQALAGRPDDVVERLTDAESPGWANILARGGTFTWESWDAPETGQSHSHPWGATSLVEIQRTILGVTPTAPAGSEVAIRPPKSGVDSAAGEVPVQRGMVGVDWRRVGDGVSLTVDLPVNVVAEVHVPAGGKDDVRVHGQARFVERRDGYAVYEVGSGKVTFFSA</sequence>
<dbReference type="EMBL" id="MASU01000009">
    <property type="protein sequence ID" value="PXY28617.1"/>
    <property type="molecule type" value="Genomic_DNA"/>
</dbReference>
<dbReference type="OrthoDB" id="9761045at2"/>
<dbReference type="GO" id="GO:0005975">
    <property type="term" value="P:carbohydrate metabolic process"/>
    <property type="evidence" value="ECO:0007669"/>
    <property type="project" value="InterPro"/>
</dbReference>
<keyword evidence="4" id="KW-0732">Signal</keyword>
<dbReference type="AlphaFoldDB" id="A0A318LNM0"/>
<reference evidence="9 10" key="1">
    <citation type="submission" date="2016-07" db="EMBL/GenBank/DDBJ databases">
        <title>Draft genome sequence of Prauserella sp. YIM 121212, isolated from alkaline soil.</title>
        <authorList>
            <person name="Ruckert C."/>
            <person name="Albersmeier A."/>
            <person name="Jiang C.-L."/>
            <person name="Jiang Y."/>
            <person name="Kalinowski J."/>
            <person name="Schneider O."/>
            <person name="Winkler A."/>
            <person name="Zotchev S.B."/>
        </authorList>
    </citation>
    <scope>NUCLEOTIDE SEQUENCE [LARGE SCALE GENOMIC DNA]</scope>
    <source>
        <strain evidence="9 10">YIM 121212</strain>
    </source>
</reference>
<dbReference type="Pfam" id="PF17389">
    <property type="entry name" value="Bac_rhamnosid6H"/>
    <property type="match status" value="1"/>
</dbReference>
<dbReference type="Pfam" id="PF08531">
    <property type="entry name" value="Bac_rhamnosid_N"/>
    <property type="match status" value="1"/>
</dbReference>
<dbReference type="Gene3D" id="2.60.420.10">
    <property type="entry name" value="Maltose phosphorylase, domain 3"/>
    <property type="match status" value="1"/>
</dbReference>
<dbReference type="InterPro" id="IPR013737">
    <property type="entry name" value="Bac_rhamnosid_N"/>
</dbReference>
<dbReference type="Gene3D" id="2.60.40.10">
    <property type="entry name" value="Immunoglobulins"/>
    <property type="match status" value="1"/>
</dbReference>
<gene>
    <name evidence="9" type="ORF">BA062_22405</name>
</gene>
<dbReference type="InterPro" id="IPR008902">
    <property type="entry name" value="Rhamnosid_concanavalin"/>
</dbReference>
<protein>
    <recommendedName>
        <fullName evidence="2">alpha-L-rhamnosidase</fullName>
        <ecNumber evidence="2">3.2.1.40</ecNumber>
    </recommendedName>
</protein>
<feature type="domain" description="Alpha-L-rhamnosidase concanavalin-like" evidence="5">
    <location>
        <begin position="349"/>
        <end position="439"/>
    </location>
</feature>
<dbReference type="Pfam" id="PF17390">
    <property type="entry name" value="Bac_rhamnosid_C"/>
    <property type="match status" value="1"/>
</dbReference>
<dbReference type="Gene3D" id="1.50.10.10">
    <property type="match status" value="1"/>
</dbReference>
<dbReference type="InterPro" id="IPR036116">
    <property type="entry name" value="FN3_sf"/>
</dbReference>
<name>A0A318LNM0_9PSEU</name>
<dbReference type="InterPro" id="IPR012341">
    <property type="entry name" value="6hp_glycosidase-like_sf"/>
</dbReference>
<feature type="chain" id="PRO_5038443173" description="alpha-L-rhamnosidase" evidence="4">
    <location>
        <begin position="28"/>
        <end position="897"/>
    </location>
</feature>
<feature type="signal peptide" evidence="4">
    <location>
        <begin position="1"/>
        <end position="27"/>
    </location>
</feature>
<dbReference type="EC" id="3.2.1.40" evidence="2"/>
<dbReference type="InterPro" id="IPR013783">
    <property type="entry name" value="Ig-like_fold"/>
</dbReference>